<dbReference type="Gene3D" id="3.30.460.10">
    <property type="entry name" value="Beta Polymerase, domain 2"/>
    <property type="match status" value="1"/>
</dbReference>
<dbReference type="InterPro" id="IPR058921">
    <property type="entry name" value="PAP/OAS1-rel"/>
</dbReference>
<dbReference type="EMBL" id="JAMZMK010007912">
    <property type="protein sequence ID" value="KAI7742769.1"/>
    <property type="molecule type" value="Genomic_DNA"/>
</dbReference>
<proteinExistence type="predicted"/>
<protein>
    <recommendedName>
        <fullName evidence="4">Polymerase nucleotidyl transferase domain-containing protein</fullName>
    </recommendedName>
</protein>
<dbReference type="EMBL" id="JAMZMK010007521">
    <property type="protein sequence ID" value="KAI7744501.1"/>
    <property type="molecule type" value="Genomic_DNA"/>
</dbReference>
<dbReference type="PANTHER" id="PTHR45979">
    <property type="entry name" value="PAP/OAS1 SUBSTRATE-BINDING DOMAIN SUPERFAMILY"/>
    <property type="match status" value="1"/>
</dbReference>
<evidence type="ECO:0000313" key="1">
    <source>
        <dbReference type="EMBL" id="KAI7742769.1"/>
    </source>
</evidence>
<dbReference type="InterPro" id="IPR043519">
    <property type="entry name" value="NT_sf"/>
</dbReference>
<gene>
    <name evidence="2" type="ORF">M8C21_013562</name>
    <name evidence="1" type="ORF">M8C21_031501</name>
</gene>
<dbReference type="AlphaFoldDB" id="A0AAD5CJK8"/>
<reference evidence="1" key="1">
    <citation type="submission" date="2022-06" db="EMBL/GenBank/DDBJ databases">
        <title>Uncovering the hologenomic basis of an extraordinary plant invasion.</title>
        <authorList>
            <person name="Bieker V.C."/>
            <person name="Martin M.D."/>
            <person name="Gilbert T."/>
            <person name="Hodgins K."/>
            <person name="Battlay P."/>
            <person name="Petersen B."/>
            <person name="Wilson J."/>
        </authorList>
    </citation>
    <scope>NUCLEOTIDE SEQUENCE</scope>
    <source>
        <strain evidence="1">AA19_3_7</strain>
        <tissue evidence="1">Leaf</tissue>
    </source>
</reference>
<keyword evidence="3" id="KW-1185">Reference proteome</keyword>
<feature type="non-terminal residue" evidence="1">
    <location>
        <position position="138"/>
    </location>
</feature>
<evidence type="ECO:0008006" key="4">
    <source>
        <dbReference type="Google" id="ProtNLM"/>
    </source>
</evidence>
<evidence type="ECO:0000313" key="2">
    <source>
        <dbReference type="EMBL" id="KAI7744501.1"/>
    </source>
</evidence>
<dbReference type="SUPFAM" id="SSF81301">
    <property type="entry name" value="Nucleotidyltransferase"/>
    <property type="match status" value="1"/>
</dbReference>
<accession>A0AAD5CJK8</accession>
<dbReference type="Proteomes" id="UP001206925">
    <property type="component" value="Unassembled WGS sequence"/>
</dbReference>
<evidence type="ECO:0000313" key="3">
    <source>
        <dbReference type="Proteomes" id="UP001206925"/>
    </source>
</evidence>
<comment type="caution">
    <text evidence="1">The sequence shown here is derived from an EMBL/GenBank/DDBJ whole genome shotgun (WGS) entry which is preliminary data.</text>
</comment>
<dbReference type="PANTHER" id="PTHR45979:SF33">
    <property type="entry name" value="POLYNUCLEOTIDE ADENYLYLTRANSFERASE"/>
    <property type="match status" value="1"/>
</dbReference>
<sequence length="138" mass="15777">MEEVGMENDRAYFVPCLAAQLSNPDPDSVRVETWVVGEDVVREVLDRLHPTLDSEERREDVIDYVQNLIRCNLGLEIFPYGSVPLKTYLPDGDLDLTVISTLNLDESLPSEVYRVLQEEEKNGNTEFELRATQFIDAE</sequence>
<name>A0AAD5CJK8_AMBAR</name>
<organism evidence="1 3">
    <name type="scientific">Ambrosia artemisiifolia</name>
    <name type="common">Common ragweed</name>
    <dbReference type="NCBI Taxonomy" id="4212"/>
    <lineage>
        <taxon>Eukaryota</taxon>
        <taxon>Viridiplantae</taxon>
        <taxon>Streptophyta</taxon>
        <taxon>Embryophyta</taxon>
        <taxon>Tracheophyta</taxon>
        <taxon>Spermatophyta</taxon>
        <taxon>Magnoliopsida</taxon>
        <taxon>eudicotyledons</taxon>
        <taxon>Gunneridae</taxon>
        <taxon>Pentapetalae</taxon>
        <taxon>asterids</taxon>
        <taxon>campanulids</taxon>
        <taxon>Asterales</taxon>
        <taxon>Asteraceae</taxon>
        <taxon>Asteroideae</taxon>
        <taxon>Heliantheae alliance</taxon>
        <taxon>Heliantheae</taxon>
        <taxon>Ambrosia</taxon>
    </lineage>
</organism>